<comment type="caution">
    <text evidence="11">The sequence shown here is derived from an EMBL/GenBank/DDBJ whole genome shotgun (WGS) entry which is preliminary data.</text>
</comment>
<dbReference type="PROSITE" id="PS50894">
    <property type="entry name" value="HPT"/>
    <property type="match status" value="1"/>
</dbReference>
<dbReference type="InterPro" id="IPR036890">
    <property type="entry name" value="HATPase_C_sf"/>
</dbReference>
<dbReference type="CDD" id="cd00088">
    <property type="entry name" value="HPT"/>
    <property type="match status" value="1"/>
</dbReference>
<evidence type="ECO:0000313" key="11">
    <source>
        <dbReference type="EMBL" id="MFC3580943.1"/>
    </source>
</evidence>
<name>A0ABV7SW80_9SPHN</name>
<dbReference type="InterPro" id="IPR005467">
    <property type="entry name" value="His_kinase_dom"/>
</dbReference>
<keyword evidence="3 7" id="KW-0597">Phosphoprotein</keyword>
<evidence type="ECO:0000313" key="12">
    <source>
        <dbReference type="Proteomes" id="UP001595713"/>
    </source>
</evidence>
<feature type="domain" description="HPt" evidence="10">
    <location>
        <begin position="1"/>
        <end position="101"/>
    </location>
</feature>
<dbReference type="RefSeq" id="WP_261294305.1">
    <property type="nucleotide sequence ID" value="NZ_JANQBK010000005.1"/>
</dbReference>
<sequence length="652" mass="67520">MDDLLPHFLVEARELIAQAEDDLTALARDGGDGAAMDSAFRAIHTLKGSVAIFDMAAAGRALHAAEDLLERMRAGTKTLTAADLATLVALIDQTDTWIDAMAQHGALPDSADAAADALIAGMAGMAGGSDAPAAIDPTAPAPWLEALLAAHAHALGDGALVAFRYRPDGDCFFRGDDPLAIVAAIADLRVLEIMPATDWPALDALTPFDCMVTLTGISGAPLAELRRALRFVIDQVEIVAVAPPAPARPPLSTAPAAPAPPRAAPLRVDGARIDALADGVGELIVANNALAHLADEIARTEPRVAARIRAAHATLARAVGDLGRAVSDVRMVAIGPSLRRLPRLVREIADALGKSVTLEIAGEQTEIDKSIADDLFEPLLHIVRNALDHGIEPPETRRQAGKPDHGRLTVAARREGDAVVIEIADDGAGIDSARLRAVAVARGVLAREAADALDDAQALRLIFAPGFSTASAVTAISGRGVGMDAVLTVVERLGGRVDISSIVGQGSAIRLRLPLDAILTRLLIVRCGEERYGIPLDSILETASVPSARIVPVGSGRACVLRDRTVAVLSLAALLGGKEPTTPPEPVSVTKLLVTQTEVEPVGIIVDGFGARIDGLVRPKAGLLAHIPGVAGTTLLGDGSVLLVLDLPVLIA</sequence>
<dbReference type="PROSITE" id="PS50851">
    <property type="entry name" value="CHEW"/>
    <property type="match status" value="1"/>
</dbReference>
<comment type="catalytic activity">
    <reaction evidence="1">
        <text>ATP + protein L-histidine = ADP + protein N-phospho-L-histidine.</text>
        <dbReference type="EC" id="2.7.13.3"/>
    </reaction>
</comment>
<evidence type="ECO:0000256" key="6">
    <source>
        <dbReference type="ARBA" id="ARBA00023012"/>
    </source>
</evidence>
<dbReference type="InterPro" id="IPR036097">
    <property type="entry name" value="HisK_dim/P_sf"/>
</dbReference>
<dbReference type="InterPro" id="IPR037006">
    <property type="entry name" value="CheA-like_homodim_sf"/>
</dbReference>
<dbReference type="Gene3D" id="1.10.287.560">
    <property type="entry name" value="Histidine kinase CheA-like, homodimeric domain"/>
    <property type="match status" value="1"/>
</dbReference>
<dbReference type="SMART" id="SM00387">
    <property type="entry name" value="HATPase_c"/>
    <property type="match status" value="1"/>
</dbReference>
<keyword evidence="5" id="KW-0418">Kinase</keyword>
<evidence type="ECO:0000259" key="9">
    <source>
        <dbReference type="PROSITE" id="PS50851"/>
    </source>
</evidence>
<keyword evidence="12" id="KW-1185">Reference proteome</keyword>
<dbReference type="InterPro" id="IPR004105">
    <property type="entry name" value="CheA-like_dim"/>
</dbReference>
<dbReference type="PROSITE" id="PS50109">
    <property type="entry name" value="HIS_KIN"/>
    <property type="match status" value="1"/>
</dbReference>
<keyword evidence="6" id="KW-0902">Two-component regulatory system</keyword>
<dbReference type="Gene3D" id="3.30.565.10">
    <property type="entry name" value="Histidine kinase-like ATPase, C-terminal domain"/>
    <property type="match status" value="1"/>
</dbReference>
<evidence type="ECO:0000256" key="2">
    <source>
        <dbReference type="ARBA" id="ARBA00012438"/>
    </source>
</evidence>
<evidence type="ECO:0000259" key="10">
    <source>
        <dbReference type="PROSITE" id="PS50894"/>
    </source>
</evidence>
<feature type="domain" description="Histidine kinase" evidence="8">
    <location>
        <begin position="315"/>
        <end position="517"/>
    </location>
</feature>
<dbReference type="InterPro" id="IPR051315">
    <property type="entry name" value="Bact_Chemotaxis_CheA"/>
</dbReference>
<dbReference type="SUPFAM" id="SSF50341">
    <property type="entry name" value="CheW-like"/>
    <property type="match status" value="1"/>
</dbReference>
<dbReference type="GO" id="GO:0004673">
    <property type="term" value="F:protein histidine kinase activity"/>
    <property type="evidence" value="ECO:0007669"/>
    <property type="project" value="UniProtKB-EC"/>
</dbReference>
<organism evidence="11 12">
    <name type="scientific">Sphingomonas hylomeconis</name>
    <dbReference type="NCBI Taxonomy" id="1395958"/>
    <lineage>
        <taxon>Bacteria</taxon>
        <taxon>Pseudomonadati</taxon>
        <taxon>Pseudomonadota</taxon>
        <taxon>Alphaproteobacteria</taxon>
        <taxon>Sphingomonadales</taxon>
        <taxon>Sphingomonadaceae</taxon>
        <taxon>Sphingomonas</taxon>
    </lineage>
</organism>
<evidence type="ECO:0000256" key="4">
    <source>
        <dbReference type="ARBA" id="ARBA00022679"/>
    </source>
</evidence>
<evidence type="ECO:0000256" key="7">
    <source>
        <dbReference type="PROSITE-ProRule" id="PRU00110"/>
    </source>
</evidence>
<dbReference type="SUPFAM" id="SSF47384">
    <property type="entry name" value="Homodimeric domain of signal transducing histidine kinase"/>
    <property type="match status" value="1"/>
</dbReference>
<dbReference type="Gene3D" id="2.30.30.40">
    <property type="entry name" value="SH3 Domains"/>
    <property type="match status" value="1"/>
</dbReference>
<evidence type="ECO:0000256" key="5">
    <source>
        <dbReference type="ARBA" id="ARBA00022777"/>
    </source>
</evidence>
<dbReference type="SMART" id="SM01231">
    <property type="entry name" value="H-kinase_dim"/>
    <property type="match status" value="1"/>
</dbReference>
<dbReference type="Pfam" id="PF02518">
    <property type="entry name" value="HATPase_c"/>
    <property type="match status" value="1"/>
</dbReference>
<dbReference type="SUPFAM" id="SSF55874">
    <property type="entry name" value="ATPase domain of HSP90 chaperone/DNA topoisomerase II/histidine kinase"/>
    <property type="match status" value="1"/>
</dbReference>
<dbReference type="Pfam" id="PF01584">
    <property type="entry name" value="CheW"/>
    <property type="match status" value="1"/>
</dbReference>
<dbReference type="InterPro" id="IPR036061">
    <property type="entry name" value="CheW-like_dom_sf"/>
</dbReference>
<proteinExistence type="predicted"/>
<dbReference type="InterPro" id="IPR002545">
    <property type="entry name" value="CheW-lke_dom"/>
</dbReference>
<dbReference type="SUPFAM" id="SSF47226">
    <property type="entry name" value="Histidine-containing phosphotransfer domain, HPT domain"/>
    <property type="match status" value="1"/>
</dbReference>
<dbReference type="EC" id="2.7.13.3" evidence="2"/>
<reference evidence="12" key="1">
    <citation type="journal article" date="2019" name="Int. J. Syst. Evol. Microbiol.">
        <title>The Global Catalogue of Microorganisms (GCM) 10K type strain sequencing project: providing services to taxonomists for standard genome sequencing and annotation.</title>
        <authorList>
            <consortium name="The Broad Institute Genomics Platform"/>
            <consortium name="The Broad Institute Genome Sequencing Center for Infectious Disease"/>
            <person name="Wu L."/>
            <person name="Ma J."/>
        </authorList>
    </citation>
    <scope>NUCLEOTIDE SEQUENCE [LARGE SCALE GENOMIC DNA]</scope>
    <source>
        <strain evidence="12">KCTC 42739</strain>
    </source>
</reference>
<feature type="domain" description="CheW-like" evidence="9">
    <location>
        <begin position="519"/>
        <end position="652"/>
    </location>
</feature>
<dbReference type="SMART" id="SM00073">
    <property type="entry name" value="HPT"/>
    <property type="match status" value="1"/>
</dbReference>
<evidence type="ECO:0000256" key="3">
    <source>
        <dbReference type="ARBA" id="ARBA00022553"/>
    </source>
</evidence>
<evidence type="ECO:0000259" key="8">
    <source>
        <dbReference type="PROSITE" id="PS50109"/>
    </source>
</evidence>
<dbReference type="Gene3D" id="1.20.120.160">
    <property type="entry name" value="HPT domain"/>
    <property type="match status" value="1"/>
</dbReference>
<dbReference type="Pfam" id="PF01627">
    <property type="entry name" value="Hpt"/>
    <property type="match status" value="1"/>
</dbReference>
<dbReference type="PANTHER" id="PTHR43395">
    <property type="entry name" value="SENSOR HISTIDINE KINASE CHEA"/>
    <property type="match status" value="1"/>
</dbReference>
<feature type="modified residue" description="Phosphohistidine" evidence="7">
    <location>
        <position position="44"/>
    </location>
</feature>
<dbReference type="PRINTS" id="PR00344">
    <property type="entry name" value="BCTRLSENSOR"/>
</dbReference>
<protein>
    <recommendedName>
        <fullName evidence="2">histidine kinase</fullName>
        <ecNumber evidence="2">2.7.13.3</ecNumber>
    </recommendedName>
</protein>
<dbReference type="SMART" id="SM00260">
    <property type="entry name" value="CheW"/>
    <property type="match status" value="1"/>
</dbReference>
<dbReference type="InterPro" id="IPR008207">
    <property type="entry name" value="Sig_transdc_His_kin_Hpt_dom"/>
</dbReference>
<dbReference type="InterPro" id="IPR004358">
    <property type="entry name" value="Sig_transdc_His_kin-like_C"/>
</dbReference>
<accession>A0ABV7SW80</accession>
<dbReference type="Proteomes" id="UP001595713">
    <property type="component" value="Unassembled WGS sequence"/>
</dbReference>
<dbReference type="InterPro" id="IPR003594">
    <property type="entry name" value="HATPase_dom"/>
</dbReference>
<dbReference type="EMBL" id="JBHRXP010000007">
    <property type="protein sequence ID" value="MFC3580943.1"/>
    <property type="molecule type" value="Genomic_DNA"/>
</dbReference>
<dbReference type="PANTHER" id="PTHR43395:SF1">
    <property type="entry name" value="CHEMOTAXIS PROTEIN CHEA"/>
    <property type="match status" value="1"/>
</dbReference>
<evidence type="ECO:0000256" key="1">
    <source>
        <dbReference type="ARBA" id="ARBA00000085"/>
    </source>
</evidence>
<gene>
    <name evidence="11" type="ORF">ACFONA_12275</name>
</gene>
<dbReference type="Pfam" id="PF02895">
    <property type="entry name" value="H-kinase_dim"/>
    <property type="match status" value="1"/>
</dbReference>
<dbReference type="InterPro" id="IPR036641">
    <property type="entry name" value="HPT_dom_sf"/>
</dbReference>
<keyword evidence="4 11" id="KW-0808">Transferase</keyword>